<evidence type="ECO:0008006" key="3">
    <source>
        <dbReference type="Google" id="ProtNLM"/>
    </source>
</evidence>
<proteinExistence type="predicted"/>
<keyword evidence="1" id="KW-1133">Transmembrane helix</keyword>
<dbReference type="PANTHER" id="PTHR32063:SF0">
    <property type="entry name" value="SWARMING MOTILITY PROTEIN SWRC"/>
    <property type="match status" value="1"/>
</dbReference>
<organism evidence="2">
    <name type="scientific">marine sediment metagenome</name>
    <dbReference type="NCBI Taxonomy" id="412755"/>
    <lineage>
        <taxon>unclassified sequences</taxon>
        <taxon>metagenomes</taxon>
        <taxon>ecological metagenomes</taxon>
    </lineage>
</organism>
<sequence>MTLSDISIQRPVLTWMMALALLVFGLLGYLRLGVDQYPDMEFPQIEVIAVLEGATPEGIEEDVTDVLEEHLNTISG</sequence>
<dbReference type="Gene3D" id="3.30.70.1430">
    <property type="entry name" value="Multidrug efflux transporter AcrB pore domain"/>
    <property type="match status" value="1"/>
</dbReference>
<dbReference type="EMBL" id="BARS01016781">
    <property type="protein sequence ID" value="GAF90678.1"/>
    <property type="molecule type" value="Genomic_DNA"/>
</dbReference>
<keyword evidence="1" id="KW-0472">Membrane</keyword>
<evidence type="ECO:0000256" key="1">
    <source>
        <dbReference type="SAM" id="Phobius"/>
    </source>
</evidence>
<feature type="transmembrane region" description="Helical" evidence="1">
    <location>
        <begin position="12"/>
        <end position="30"/>
    </location>
</feature>
<dbReference type="GO" id="GO:0042910">
    <property type="term" value="F:xenobiotic transmembrane transporter activity"/>
    <property type="evidence" value="ECO:0007669"/>
    <property type="project" value="TreeGrafter"/>
</dbReference>
<accession>X0TAY2</accession>
<dbReference type="PRINTS" id="PR00702">
    <property type="entry name" value="ACRIFLAVINRP"/>
</dbReference>
<dbReference type="Pfam" id="PF00873">
    <property type="entry name" value="ACR_tran"/>
    <property type="match status" value="1"/>
</dbReference>
<protein>
    <recommendedName>
        <fullName evidence="3">Acriflavin resistance protein</fullName>
    </recommendedName>
</protein>
<keyword evidence="1" id="KW-0812">Transmembrane</keyword>
<gene>
    <name evidence="2" type="ORF">S01H1_27543</name>
</gene>
<evidence type="ECO:0000313" key="2">
    <source>
        <dbReference type="EMBL" id="GAF90678.1"/>
    </source>
</evidence>
<dbReference type="GO" id="GO:0005886">
    <property type="term" value="C:plasma membrane"/>
    <property type="evidence" value="ECO:0007669"/>
    <property type="project" value="TreeGrafter"/>
</dbReference>
<dbReference type="SUPFAM" id="SSF82693">
    <property type="entry name" value="Multidrug efflux transporter AcrB pore domain, PN1, PN2, PC1 and PC2 subdomains"/>
    <property type="match status" value="1"/>
</dbReference>
<name>X0TAY2_9ZZZZ</name>
<feature type="non-terminal residue" evidence="2">
    <location>
        <position position="76"/>
    </location>
</feature>
<comment type="caution">
    <text evidence="2">The sequence shown here is derived from an EMBL/GenBank/DDBJ whole genome shotgun (WGS) entry which is preliminary data.</text>
</comment>
<reference evidence="2" key="1">
    <citation type="journal article" date="2014" name="Front. Microbiol.">
        <title>High frequency of phylogenetically diverse reductive dehalogenase-homologous genes in deep subseafloor sedimentary metagenomes.</title>
        <authorList>
            <person name="Kawai M."/>
            <person name="Futagami T."/>
            <person name="Toyoda A."/>
            <person name="Takaki Y."/>
            <person name="Nishi S."/>
            <person name="Hori S."/>
            <person name="Arai W."/>
            <person name="Tsubouchi T."/>
            <person name="Morono Y."/>
            <person name="Uchiyama I."/>
            <person name="Ito T."/>
            <person name="Fujiyama A."/>
            <person name="Inagaki F."/>
            <person name="Takami H."/>
        </authorList>
    </citation>
    <scope>NUCLEOTIDE SEQUENCE</scope>
    <source>
        <strain evidence="2">Expedition CK06-06</strain>
    </source>
</reference>
<dbReference type="AlphaFoldDB" id="X0TAY2"/>
<dbReference type="InterPro" id="IPR001036">
    <property type="entry name" value="Acrflvin-R"/>
</dbReference>
<dbReference type="PANTHER" id="PTHR32063">
    <property type="match status" value="1"/>
</dbReference>